<dbReference type="InterPro" id="IPR011009">
    <property type="entry name" value="Kinase-like_dom_sf"/>
</dbReference>
<dbReference type="Proteomes" id="UP000034034">
    <property type="component" value="Chromosome"/>
</dbReference>
<dbReference type="SUPFAM" id="SSF56112">
    <property type="entry name" value="Protein kinase-like (PK-like)"/>
    <property type="match status" value="1"/>
</dbReference>
<evidence type="ECO:0008006" key="3">
    <source>
        <dbReference type="Google" id="ProtNLM"/>
    </source>
</evidence>
<organism evidence="1 2">
    <name type="scientific">Streptomyces xiamenensis</name>
    <dbReference type="NCBI Taxonomy" id="408015"/>
    <lineage>
        <taxon>Bacteria</taxon>
        <taxon>Bacillati</taxon>
        <taxon>Actinomycetota</taxon>
        <taxon>Actinomycetes</taxon>
        <taxon>Kitasatosporales</taxon>
        <taxon>Streptomycetaceae</taxon>
        <taxon>Streptomyces</taxon>
    </lineage>
</organism>
<dbReference type="EMBL" id="CP009922">
    <property type="protein sequence ID" value="AKG41458.1"/>
    <property type="molecule type" value="Genomic_DNA"/>
</dbReference>
<dbReference type="PATRIC" id="fig|408015.6.peg.90"/>
<sequence length="296" mass="32763">MSRLSTSNNSVFLVDDAGRQLVAKHLTDTDIPLSYLADSNEALARSVPVQRIHHVLDRAQGDPFDGTLAEYVPGTDLATVLAGNGRAPAPQELAAYLGRFLLACRQLPRMHDGYGPYKRTAPELASHEEFVVGYAARYWGRARPFYEGTRTGDAVDAWVEHGLRAALRRNPAPHAVVPIDANLKNFILTPERRIIALNVPIAAVSTPAHAVAAVGAHLRHRPYHAAFLNEVLASQCPADAEMVPHFELWALLGILSFYAVRHPLERDSWRDWGSPVLLDEDFRGLVHDLLQKRATR</sequence>
<keyword evidence="2" id="KW-1185">Reference proteome</keyword>
<gene>
    <name evidence="1" type="ORF">SXIM_00740</name>
</gene>
<dbReference type="AlphaFoldDB" id="A0A0F7FNG5"/>
<protein>
    <recommendedName>
        <fullName evidence="3">Aminoglycoside phosphotransferase domain-containing protein</fullName>
    </recommendedName>
</protein>
<name>A0A0F7FNG5_9ACTN</name>
<accession>A0A0F7FNG5</accession>
<dbReference type="STRING" id="408015.SXIM_00740"/>
<dbReference type="KEGG" id="sxi:SXIM_00740"/>
<proteinExistence type="predicted"/>
<evidence type="ECO:0000313" key="2">
    <source>
        <dbReference type="Proteomes" id="UP000034034"/>
    </source>
</evidence>
<evidence type="ECO:0000313" key="1">
    <source>
        <dbReference type="EMBL" id="AKG41458.1"/>
    </source>
</evidence>
<reference evidence="1" key="1">
    <citation type="submission" date="2019-08" db="EMBL/GenBank/DDBJ databases">
        <title>Complete genome sequence of a mangrove-derived Streptomyces xiamenensis.</title>
        <authorList>
            <person name="Xu J."/>
        </authorList>
    </citation>
    <scope>NUCLEOTIDE SEQUENCE</scope>
    <source>
        <strain evidence="1">318</strain>
    </source>
</reference>
<dbReference type="HOGENOM" id="CLU_939844_0_0_11"/>